<sequence length="73" mass="8751">MTKVESYNRGVPMIEGVLNEIKKDLLAKKKQYQEALARHEFLEQQEILQEIKQLKKQWDEWMRDTTGRAGKFK</sequence>
<protein>
    <submittedName>
        <fullName evidence="2">Uncharacterized protein</fullName>
    </submittedName>
</protein>
<name>A0A8J2VDV1_9BACL</name>
<evidence type="ECO:0000313" key="2">
    <source>
        <dbReference type="EMBL" id="GGE28013.1"/>
    </source>
</evidence>
<organism evidence="2 3">
    <name type="scientific">Marinithermofilum abyssi</name>
    <dbReference type="NCBI Taxonomy" id="1571185"/>
    <lineage>
        <taxon>Bacteria</taxon>
        <taxon>Bacillati</taxon>
        <taxon>Bacillota</taxon>
        <taxon>Bacilli</taxon>
        <taxon>Bacillales</taxon>
        <taxon>Thermoactinomycetaceae</taxon>
        <taxon>Marinithermofilum</taxon>
    </lineage>
</organism>
<evidence type="ECO:0000313" key="3">
    <source>
        <dbReference type="Proteomes" id="UP000625210"/>
    </source>
</evidence>
<proteinExistence type="predicted"/>
<keyword evidence="3" id="KW-1185">Reference proteome</keyword>
<accession>A0A8J2VDV1</accession>
<keyword evidence="1" id="KW-0175">Coiled coil</keyword>
<reference evidence="2" key="2">
    <citation type="submission" date="2020-09" db="EMBL/GenBank/DDBJ databases">
        <authorList>
            <person name="Sun Q."/>
            <person name="Zhou Y."/>
        </authorList>
    </citation>
    <scope>NUCLEOTIDE SEQUENCE</scope>
    <source>
        <strain evidence="2">CGMCC 1.15179</strain>
    </source>
</reference>
<dbReference type="Proteomes" id="UP000625210">
    <property type="component" value="Unassembled WGS sequence"/>
</dbReference>
<dbReference type="AlphaFoldDB" id="A0A8J2VDV1"/>
<gene>
    <name evidence="2" type="ORF">GCM10011571_32670</name>
</gene>
<comment type="caution">
    <text evidence="2">The sequence shown here is derived from an EMBL/GenBank/DDBJ whole genome shotgun (WGS) entry which is preliminary data.</text>
</comment>
<evidence type="ECO:0000256" key="1">
    <source>
        <dbReference type="SAM" id="Coils"/>
    </source>
</evidence>
<dbReference type="EMBL" id="BMHQ01000015">
    <property type="protein sequence ID" value="GGE28013.1"/>
    <property type="molecule type" value="Genomic_DNA"/>
</dbReference>
<feature type="coiled-coil region" evidence="1">
    <location>
        <begin position="18"/>
        <end position="45"/>
    </location>
</feature>
<reference evidence="2" key="1">
    <citation type="journal article" date="2014" name="Int. J. Syst. Evol. Microbiol.">
        <title>Complete genome sequence of Corynebacterium casei LMG S-19264T (=DSM 44701T), isolated from a smear-ripened cheese.</title>
        <authorList>
            <consortium name="US DOE Joint Genome Institute (JGI-PGF)"/>
            <person name="Walter F."/>
            <person name="Albersmeier A."/>
            <person name="Kalinowski J."/>
            <person name="Ruckert C."/>
        </authorList>
    </citation>
    <scope>NUCLEOTIDE SEQUENCE</scope>
    <source>
        <strain evidence="2">CGMCC 1.15179</strain>
    </source>
</reference>